<evidence type="ECO:0000256" key="2">
    <source>
        <dbReference type="ARBA" id="ARBA00022741"/>
    </source>
</evidence>
<name>A0A5A9W635_9GAMM</name>
<evidence type="ECO:0000259" key="5">
    <source>
        <dbReference type="PROSITE" id="PS50893"/>
    </source>
</evidence>
<comment type="similarity">
    <text evidence="4">Belongs to the ABC transporter superfamily. Macrolide exporter (TC 3.A.1.122) family.</text>
</comment>
<dbReference type="PROSITE" id="PS50893">
    <property type="entry name" value="ABC_TRANSPORTER_2"/>
    <property type="match status" value="1"/>
</dbReference>
<dbReference type="InterPro" id="IPR015854">
    <property type="entry name" value="ABC_transpr_LolD-like"/>
</dbReference>
<feature type="domain" description="ABC transporter" evidence="5">
    <location>
        <begin position="11"/>
        <end position="231"/>
    </location>
</feature>
<dbReference type="CDD" id="cd03255">
    <property type="entry name" value="ABC_MJ0796_LolCDE_FtsE"/>
    <property type="match status" value="1"/>
</dbReference>
<organism evidence="6 7">
    <name type="scientific">Nitrincola tapanii</name>
    <dbReference type="NCBI Taxonomy" id="1708751"/>
    <lineage>
        <taxon>Bacteria</taxon>
        <taxon>Pseudomonadati</taxon>
        <taxon>Pseudomonadota</taxon>
        <taxon>Gammaproteobacteria</taxon>
        <taxon>Oceanospirillales</taxon>
        <taxon>Oceanospirillaceae</taxon>
        <taxon>Nitrincola</taxon>
    </lineage>
</organism>
<dbReference type="GO" id="GO:1902495">
    <property type="term" value="C:transmembrane transporter complex"/>
    <property type="evidence" value="ECO:0007669"/>
    <property type="project" value="UniProtKB-ARBA"/>
</dbReference>
<keyword evidence="2" id="KW-0547">Nucleotide-binding</keyword>
<dbReference type="GO" id="GO:0005524">
    <property type="term" value="F:ATP binding"/>
    <property type="evidence" value="ECO:0007669"/>
    <property type="project" value="UniProtKB-KW"/>
</dbReference>
<dbReference type="InterPro" id="IPR003439">
    <property type="entry name" value="ABC_transporter-like_ATP-bd"/>
</dbReference>
<keyword evidence="7" id="KW-1185">Reference proteome</keyword>
<reference evidence="6 7" key="1">
    <citation type="submission" date="2019-03" db="EMBL/GenBank/DDBJ databases">
        <title>Nitrincola sp. nov. isolated from an Indian soda lake.</title>
        <authorList>
            <person name="Joshi A."/>
            <person name="Thite S.V."/>
            <person name="Joseph N."/>
            <person name="Dhotre D."/>
            <person name="Moorthy M."/>
            <person name="Shouche Y.S."/>
        </authorList>
    </citation>
    <scope>NUCLEOTIDE SEQUENCE [LARGE SCALE GENOMIC DNA]</scope>
    <source>
        <strain evidence="6 7">MEB193</strain>
    </source>
</reference>
<dbReference type="RefSeq" id="WP_149389440.1">
    <property type="nucleotide sequence ID" value="NZ_SMRS01000001.1"/>
</dbReference>
<sequence length="231" mass="25329">MSFLEPGSDLLIAENLSKSFQAQGQDLHLFSNLQLKIQAGDSLAIIGRSGAGKSTLLSLLAGLDQPTSGRILLNGQDLTSLDDTTRAELRSRHLSFIFQSFHLLPELTALDNVRLPLEIRGDAQADQLARLWLKNVGLASRMQHLPSQLSGGEQQRVAIARAFVTSPALLFADEPTGNLDENTGREITDQLFRLNQETGTTLVLITHDKELAQRCQRCLTLHQGQLLEGVI</sequence>
<evidence type="ECO:0000313" key="6">
    <source>
        <dbReference type="EMBL" id="KAA0876186.1"/>
    </source>
</evidence>
<dbReference type="InterPro" id="IPR003593">
    <property type="entry name" value="AAA+_ATPase"/>
</dbReference>
<dbReference type="InterPro" id="IPR027417">
    <property type="entry name" value="P-loop_NTPase"/>
</dbReference>
<evidence type="ECO:0000256" key="1">
    <source>
        <dbReference type="ARBA" id="ARBA00022448"/>
    </source>
</evidence>
<dbReference type="FunFam" id="3.40.50.300:FF:000032">
    <property type="entry name" value="Export ABC transporter ATP-binding protein"/>
    <property type="match status" value="1"/>
</dbReference>
<dbReference type="Pfam" id="PF00005">
    <property type="entry name" value="ABC_tran"/>
    <property type="match status" value="1"/>
</dbReference>
<proteinExistence type="inferred from homology"/>
<dbReference type="GO" id="GO:0005886">
    <property type="term" value="C:plasma membrane"/>
    <property type="evidence" value="ECO:0007669"/>
    <property type="project" value="TreeGrafter"/>
</dbReference>
<accession>A0A5A9W635</accession>
<evidence type="ECO:0000313" key="7">
    <source>
        <dbReference type="Proteomes" id="UP000325302"/>
    </source>
</evidence>
<keyword evidence="3 6" id="KW-0067">ATP-binding</keyword>
<dbReference type="PROSITE" id="PS00211">
    <property type="entry name" value="ABC_TRANSPORTER_1"/>
    <property type="match status" value="1"/>
</dbReference>
<protein>
    <submittedName>
        <fullName evidence="6">ABC transporter ATP-binding protein</fullName>
    </submittedName>
</protein>
<evidence type="ECO:0000256" key="4">
    <source>
        <dbReference type="ARBA" id="ARBA00038388"/>
    </source>
</evidence>
<gene>
    <name evidence="6" type="ORF">E1H14_00115</name>
</gene>
<dbReference type="OrthoDB" id="9802264at2"/>
<dbReference type="AlphaFoldDB" id="A0A5A9W635"/>
<dbReference type="EMBL" id="SMRS01000001">
    <property type="protein sequence ID" value="KAA0876186.1"/>
    <property type="molecule type" value="Genomic_DNA"/>
</dbReference>
<dbReference type="InterPro" id="IPR017911">
    <property type="entry name" value="MacB-like_ATP-bd"/>
</dbReference>
<evidence type="ECO:0000256" key="3">
    <source>
        <dbReference type="ARBA" id="ARBA00022840"/>
    </source>
</evidence>
<dbReference type="GO" id="GO:0016887">
    <property type="term" value="F:ATP hydrolysis activity"/>
    <property type="evidence" value="ECO:0007669"/>
    <property type="project" value="InterPro"/>
</dbReference>
<dbReference type="PANTHER" id="PTHR24220">
    <property type="entry name" value="IMPORT ATP-BINDING PROTEIN"/>
    <property type="match status" value="1"/>
</dbReference>
<dbReference type="SUPFAM" id="SSF52540">
    <property type="entry name" value="P-loop containing nucleoside triphosphate hydrolases"/>
    <property type="match status" value="1"/>
</dbReference>
<keyword evidence="1" id="KW-0813">Transport</keyword>
<dbReference type="PANTHER" id="PTHR24220:SF689">
    <property type="entry name" value="LIPOPROTEIN-RELEASING SYSTEM ATP-BINDING PROTEIN LOLD"/>
    <property type="match status" value="1"/>
</dbReference>
<dbReference type="Proteomes" id="UP000325302">
    <property type="component" value="Unassembled WGS sequence"/>
</dbReference>
<dbReference type="InterPro" id="IPR017871">
    <property type="entry name" value="ABC_transporter-like_CS"/>
</dbReference>
<comment type="caution">
    <text evidence="6">The sequence shown here is derived from an EMBL/GenBank/DDBJ whole genome shotgun (WGS) entry which is preliminary data.</text>
</comment>
<dbReference type="Gene3D" id="3.40.50.300">
    <property type="entry name" value="P-loop containing nucleotide triphosphate hydrolases"/>
    <property type="match status" value="1"/>
</dbReference>
<dbReference type="SMART" id="SM00382">
    <property type="entry name" value="AAA"/>
    <property type="match status" value="1"/>
</dbReference>
<dbReference type="GO" id="GO:0022857">
    <property type="term" value="F:transmembrane transporter activity"/>
    <property type="evidence" value="ECO:0007669"/>
    <property type="project" value="TreeGrafter"/>
</dbReference>